<accession>A0ABN5GZ64</accession>
<dbReference type="EMBL" id="CP019454">
    <property type="protein sequence ID" value="AUW93434.1"/>
    <property type="molecule type" value="Genomic_DNA"/>
</dbReference>
<dbReference type="PANTHER" id="PTHR30290">
    <property type="entry name" value="PERIPLASMIC BINDING COMPONENT OF ABC TRANSPORTER"/>
    <property type="match status" value="1"/>
</dbReference>
<proteinExistence type="predicted"/>
<keyword evidence="1" id="KW-0732">Signal</keyword>
<sequence>MKRVKMGALAALLSGTSLLALAGCGTTTPTTTAAPVKQHTLVVIPGLNGAFADNFNPYSSSALSGTLGLIYQPLFYFNLVGPQVYPLIGKSYQWSNGNKTLTVTLRPDVKWSNGTPVTVNDVVYSFDILKKFPSLDTSGIWTHLNSVTAQGTNQVVFQFNSADVPFGQFVLDDVYIVPEKIWSTYANPATVTNPNPVGTGPYLVDSFTAQAYTYKANPLYWGGEPKVKKLQYLDYSGNESATLALASGKIDWTDLFFPHINRVYVSKDPQYNHYWFSVGGTNMLYPNLKNPILSNLAVREAISDAINRTQLWKVGEYGYEKPATPTALILPPEKSWQDPNLPAKDTQFTYSPSKAIKLLESAGFKRNAQGIFTTPSGTPLSFTIDVPTGWTDWDTDCSLMAQDLKQIGINATVQELSFGAYYSNITTGNYQLAMSWSGAGSTPYYLYQSLLEPKNPGNFEQWSNPVTTAALNQYRTSSNLAVQRQAIYTLEKAVAQNLPAIPLIYGATWFEYSTKYFTGWPTAQNPYAQPAPYNYPAEGIVLTHLTPRS</sequence>
<organism evidence="3 4">
    <name type="scientific">Sulfobacillus thermotolerans</name>
    <dbReference type="NCBI Taxonomy" id="338644"/>
    <lineage>
        <taxon>Bacteria</taxon>
        <taxon>Bacillati</taxon>
        <taxon>Bacillota</taxon>
        <taxon>Clostridia</taxon>
        <taxon>Eubacteriales</taxon>
        <taxon>Clostridiales Family XVII. Incertae Sedis</taxon>
        <taxon>Sulfobacillus</taxon>
    </lineage>
</organism>
<dbReference type="Gene3D" id="3.40.190.10">
    <property type="entry name" value="Periplasmic binding protein-like II"/>
    <property type="match status" value="1"/>
</dbReference>
<evidence type="ECO:0000256" key="1">
    <source>
        <dbReference type="SAM" id="SignalP"/>
    </source>
</evidence>
<dbReference type="CDD" id="cd08509">
    <property type="entry name" value="PBP2_TmCBP_oligosaccharides_like"/>
    <property type="match status" value="1"/>
</dbReference>
<gene>
    <name evidence="3" type="ORF">BXT84_05265</name>
</gene>
<dbReference type="InterPro" id="IPR039424">
    <property type="entry name" value="SBP_5"/>
</dbReference>
<dbReference type="InterPro" id="IPR000914">
    <property type="entry name" value="SBP_5_dom"/>
</dbReference>
<name>A0ABN5GZ64_9FIRM</name>
<reference evidence="3 4" key="1">
    <citation type="journal article" date="2019" name="Sci. Rep.">
        <title>Sulfobacillus thermotolerans: new insights into resistance and metabolic capacities of acidophilic chemolithotrophs.</title>
        <authorList>
            <person name="Panyushkina A.E."/>
            <person name="Babenko V.V."/>
            <person name="Nikitina A.S."/>
            <person name="Selezneva O.V."/>
            <person name="Tsaplina I.A."/>
            <person name="Letarova M.A."/>
            <person name="Kostryukova E.S."/>
            <person name="Letarov A.V."/>
        </authorList>
    </citation>
    <scope>NUCLEOTIDE SEQUENCE [LARGE SCALE GENOMIC DNA]</scope>
    <source>
        <strain evidence="3 4">Kr1</strain>
    </source>
</reference>
<dbReference type="Proteomes" id="UP000325292">
    <property type="component" value="Chromosome"/>
</dbReference>
<dbReference type="PANTHER" id="PTHR30290:SF82">
    <property type="entry name" value="ABC-TYPE DIPEPTIDE_OLIGOPEPTIDE TRANSPORT SYSTEM, PERIPLASMIC COMPONENT"/>
    <property type="match status" value="1"/>
</dbReference>
<evidence type="ECO:0000313" key="3">
    <source>
        <dbReference type="EMBL" id="AUW93434.1"/>
    </source>
</evidence>
<feature type="signal peptide" evidence="1">
    <location>
        <begin position="1"/>
        <end position="22"/>
    </location>
</feature>
<keyword evidence="4" id="KW-1185">Reference proteome</keyword>
<protein>
    <submittedName>
        <fullName evidence="3">ABC transporter substrate-binding protein</fullName>
    </submittedName>
</protein>
<dbReference type="InterPro" id="IPR030678">
    <property type="entry name" value="Peptide/Ni-bd"/>
</dbReference>
<dbReference type="Pfam" id="PF00496">
    <property type="entry name" value="SBP_bac_5"/>
    <property type="match status" value="1"/>
</dbReference>
<dbReference type="SUPFAM" id="SSF53850">
    <property type="entry name" value="Periplasmic binding protein-like II"/>
    <property type="match status" value="1"/>
</dbReference>
<dbReference type="PROSITE" id="PS51257">
    <property type="entry name" value="PROKAR_LIPOPROTEIN"/>
    <property type="match status" value="1"/>
</dbReference>
<feature type="domain" description="Solute-binding protein family 5" evidence="2">
    <location>
        <begin position="84"/>
        <end position="455"/>
    </location>
</feature>
<feature type="chain" id="PRO_5047355735" evidence="1">
    <location>
        <begin position="23"/>
        <end position="549"/>
    </location>
</feature>
<dbReference type="PIRSF" id="PIRSF002741">
    <property type="entry name" value="MppA"/>
    <property type="match status" value="1"/>
</dbReference>
<dbReference type="Gene3D" id="3.90.76.10">
    <property type="entry name" value="Dipeptide-binding Protein, Domain 1"/>
    <property type="match status" value="1"/>
</dbReference>
<evidence type="ECO:0000259" key="2">
    <source>
        <dbReference type="Pfam" id="PF00496"/>
    </source>
</evidence>
<dbReference type="Gene3D" id="3.10.105.10">
    <property type="entry name" value="Dipeptide-binding Protein, Domain 3"/>
    <property type="match status" value="1"/>
</dbReference>
<evidence type="ECO:0000313" key="4">
    <source>
        <dbReference type="Proteomes" id="UP000325292"/>
    </source>
</evidence>